<dbReference type="InterPro" id="IPR008920">
    <property type="entry name" value="TF_FadR/GntR_C"/>
</dbReference>
<gene>
    <name evidence="5" type="ORF">RAN89_05375</name>
</gene>
<sequence length="253" mass="28057">MTTSVQKPSANKSQPQRVVENIQRRILNGELKPGERIPTEPVLMHEFSVSRTVVREAMSSLQASGYVKTRHGSGTFVLERLAPNALLSTSQYNLNSTQIMALLEMLISLGAEAAHLAANRRTEEQLASMHEALQNSRFTYQKENDGEEPDFRFHTEIAAATQNPYFVEVIGNLLSTLIRTDLGATLNNRGPEPAEGSSGKVRLSLPEVGFNIRLEHETIFDAITRKDAASAKAAMFIHLNNFAVRHQQKFVSA</sequence>
<feature type="domain" description="HTH gntR-type" evidence="4">
    <location>
        <begin position="12"/>
        <end position="80"/>
    </location>
</feature>
<dbReference type="InterPro" id="IPR011711">
    <property type="entry name" value="GntR_C"/>
</dbReference>
<proteinExistence type="predicted"/>
<dbReference type="RefSeq" id="WP_313868593.1">
    <property type="nucleotide sequence ID" value="NZ_CP132507.1"/>
</dbReference>
<keyword evidence="2" id="KW-0238">DNA-binding</keyword>
<protein>
    <submittedName>
        <fullName evidence="5">FadR/GntR family transcriptional regulator</fullName>
    </submittedName>
</protein>
<dbReference type="InterPro" id="IPR000524">
    <property type="entry name" value="Tscrpt_reg_HTH_GntR"/>
</dbReference>
<dbReference type="Proteomes" id="UP001302257">
    <property type="component" value="Chromosome"/>
</dbReference>
<dbReference type="PROSITE" id="PS50949">
    <property type="entry name" value="HTH_GNTR"/>
    <property type="match status" value="1"/>
</dbReference>
<dbReference type="PANTHER" id="PTHR43537">
    <property type="entry name" value="TRANSCRIPTIONAL REGULATOR, GNTR FAMILY"/>
    <property type="match status" value="1"/>
</dbReference>
<dbReference type="PRINTS" id="PR00035">
    <property type="entry name" value="HTHGNTR"/>
</dbReference>
<dbReference type="InterPro" id="IPR036390">
    <property type="entry name" value="WH_DNA-bd_sf"/>
</dbReference>
<dbReference type="SUPFAM" id="SSF46785">
    <property type="entry name" value="Winged helix' DNA-binding domain"/>
    <property type="match status" value="1"/>
</dbReference>
<evidence type="ECO:0000313" key="6">
    <source>
        <dbReference type="Proteomes" id="UP001302257"/>
    </source>
</evidence>
<keyword evidence="6" id="KW-1185">Reference proteome</keyword>
<dbReference type="Pfam" id="PF00392">
    <property type="entry name" value="GntR"/>
    <property type="match status" value="1"/>
</dbReference>
<accession>A0ABZ0B258</accession>
<dbReference type="Gene3D" id="1.20.120.530">
    <property type="entry name" value="GntR ligand-binding domain-like"/>
    <property type="match status" value="1"/>
</dbReference>
<dbReference type="SUPFAM" id="SSF48008">
    <property type="entry name" value="GntR ligand-binding domain-like"/>
    <property type="match status" value="1"/>
</dbReference>
<dbReference type="CDD" id="cd07377">
    <property type="entry name" value="WHTH_GntR"/>
    <property type="match status" value="1"/>
</dbReference>
<name>A0ABZ0B258_9BURK</name>
<evidence type="ECO:0000259" key="4">
    <source>
        <dbReference type="PROSITE" id="PS50949"/>
    </source>
</evidence>
<dbReference type="PANTHER" id="PTHR43537:SF5">
    <property type="entry name" value="UXU OPERON TRANSCRIPTIONAL REGULATOR"/>
    <property type="match status" value="1"/>
</dbReference>
<keyword evidence="3" id="KW-0804">Transcription</keyword>
<reference evidence="5 6" key="1">
    <citation type="submission" date="2023-08" db="EMBL/GenBank/DDBJ databases">
        <title>Rhodoferax potami sp. nov. and Rhodoferax mekongensis sp. nov., isolated from the Mekong River in Thailand.</title>
        <authorList>
            <person name="Kitikhun S."/>
            <person name="Charoenyingcharoen P."/>
            <person name="Siriarchawattana P."/>
            <person name="Likhitrattanapisal S."/>
            <person name="Nilsakha T."/>
            <person name="Chanpet A."/>
            <person name="Rattanawaree P."/>
            <person name="Ingsriswang S."/>
        </authorList>
    </citation>
    <scope>NUCLEOTIDE SEQUENCE [LARGE SCALE GENOMIC DNA]</scope>
    <source>
        <strain evidence="5 6">TBRC 17307</strain>
    </source>
</reference>
<dbReference type="InterPro" id="IPR036388">
    <property type="entry name" value="WH-like_DNA-bd_sf"/>
</dbReference>
<evidence type="ECO:0000256" key="2">
    <source>
        <dbReference type="ARBA" id="ARBA00023125"/>
    </source>
</evidence>
<organism evidence="5 6">
    <name type="scientific">Rhodoferax mekongensis</name>
    <dbReference type="NCBI Taxonomy" id="3068341"/>
    <lineage>
        <taxon>Bacteria</taxon>
        <taxon>Pseudomonadati</taxon>
        <taxon>Pseudomonadota</taxon>
        <taxon>Betaproteobacteria</taxon>
        <taxon>Burkholderiales</taxon>
        <taxon>Comamonadaceae</taxon>
        <taxon>Rhodoferax</taxon>
    </lineage>
</organism>
<evidence type="ECO:0000256" key="3">
    <source>
        <dbReference type="ARBA" id="ARBA00023163"/>
    </source>
</evidence>
<keyword evidence="1" id="KW-0805">Transcription regulation</keyword>
<dbReference type="SMART" id="SM00345">
    <property type="entry name" value="HTH_GNTR"/>
    <property type="match status" value="1"/>
</dbReference>
<evidence type="ECO:0000313" key="5">
    <source>
        <dbReference type="EMBL" id="WNO05862.1"/>
    </source>
</evidence>
<dbReference type="EMBL" id="CP132507">
    <property type="protein sequence ID" value="WNO05862.1"/>
    <property type="molecule type" value="Genomic_DNA"/>
</dbReference>
<evidence type="ECO:0000256" key="1">
    <source>
        <dbReference type="ARBA" id="ARBA00023015"/>
    </source>
</evidence>
<dbReference type="SMART" id="SM00895">
    <property type="entry name" value="FCD"/>
    <property type="match status" value="1"/>
</dbReference>
<dbReference type="Gene3D" id="1.10.10.10">
    <property type="entry name" value="Winged helix-like DNA-binding domain superfamily/Winged helix DNA-binding domain"/>
    <property type="match status" value="1"/>
</dbReference>
<dbReference type="Pfam" id="PF07729">
    <property type="entry name" value="FCD"/>
    <property type="match status" value="1"/>
</dbReference>